<dbReference type="PANTHER" id="PTHR47032">
    <property type="entry name" value="UDP-D-XYLOSE:L-FUCOSE ALPHA-1,3-D-XYLOSYLTRANSFERASE-RELATED"/>
    <property type="match status" value="1"/>
</dbReference>
<dbReference type="PANTHER" id="PTHR47032:SF1">
    <property type="entry name" value="UDP-D-XYLOSE:L-FUCOSE ALPHA-1,3-D-XYLOSYLTRANSFERASE-RELATED"/>
    <property type="match status" value="1"/>
</dbReference>
<gene>
    <name evidence="3" type="ORF">GOCE00092_LOCUS26332</name>
</gene>
<accession>A0A7S1VST3</accession>
<proteinExistence type="inferred from homology"/>
<feature type="domain" description="Nucleotide-diphospho-sugar transferase" evidence="2">
    <location>
        <begin position="7"/>
        <end position="180"/>
    </location>
</feature>
<dbReference type="InterPro" id="IPR029044">
    <property type="entry name" value="Nucleotide-diphossugar_trans"/>
</dbReference>
<evidence type="ECO:0000313" key="3">
    <source>
        <dbReference type="EMBL" id="CAD9310109.1"/>
    </source>
</evidence>
<dbReference type="InterPro" id="IPR052636">
    <property type="entry name" value="UDP-D-xylose:L-fucose_XylT"/>
</dbReference>
<dbReference type="EMBL" id="HBGK01050111">
    <property type="protein sequence ID" value="CAD9310109.1"/>
    <property type="molecule type" value="Transcribed_RNA"/>
</dbReference>
<organism evidence="3">
    <name type="scientific">Grammatophora oceanica</name>
    <dbReference type="NCBI Taxonomy" id="210454"/>
    <lineage>
        <taxon>Eukaryota</taxon>
        <taxon>Sar</taxon>
        <taxon>Stramenopiles</taxon>
        <taxon>Ochrophyta</taxon>
        <taxon>Bacillariophyta</taxon>
        <taxon>Fragilariophyceae</taxon>
        <taxon>Fragilariophycidae</taxon>
        <taxon>Rhabdonematales</taxon>
        <taxon>Grammatophoraceae</taxon>
        <taxon>Grammatophora</taxon>
    </lineage>
</organism>
<dbReference type="AlphaFoldDB" id="A0A7S1VST3"/>
<dbReference type="GO" id="GO:0005794">
    <property type="term" value="C:Golgi apparatus"/>
    <property type="evidence" value="ECO:0007669"/>
    <property type="project" value="TreeGrafter"/>
</dbReference>
<name>A0A7S1VST3_9STRA</name>
<dbReference type="InterPro" id="IPR005069">
    <property type="entry name" value="Nucl-diP-sugar_transferase"/>
</dbReference>
<dbReference type="SUPFAM" id="SSF53448">
    <property type="entry name" value="Nucleotide-diphospho-sugar transferases"/>
    <property type="match status" value="1"/>
</dbReference>
<sequence>MGEMPSNASQRFGDNTFKSLMFGKLAAPQLVNMLGFDFIFCDVDIVWYRNPIQFFKEQPKEWDLMFQDDGNRNMGFMPYAANSGFFYARSNLKTQFFFRNALYNAENVQQWSQQMIFGALLPEYVSLLGMRVKTLQDTDFPSGFHYHMQKKYMKQLTEGQVQPWIFHMHWTKNSAEKKEHMKQTGMWFTREDGTSCTDLGCCAQEPIVECFRPDEPYVPECEKKSFVYKAKKR</sequence>
<dbReference type="Pfam" id="PF03407">
    <property type="entry name" value="Nucleotid_trans"/>
    <property type="match status" value="1"/>
</dbReference>
<protein>
    <recommendedName>
        <fullName evidence="2">Nucleotide-diphospho-sugar transferase domain-containing protein</fullName>
    </recommendedName>
</protein>
<evidence type="ECO:0000256" key="1">
    <source>
        <dbReference type="ARBA" id="ARBA00007033"/>
    </source>
</evidence>
<evidence type="ECO:0000259" key="2">
    <source>
        <dbReference type="Pfam" id="PF03407"/>
    </source>
</evidence>
<dbReference type="GO" id="GO:0016757">
    <property type="term" value="F:glycosyltransferase activity"/>
    <property type="evidence" value="ECO:0007669"/>
    <property type="project" value="TreeGrafter"/>
</dbReference>
<reference evidence="3" key="1">
    <citation type="submission" date="2021-01" db="EMBL/GenBank/DDBJ databases">
        <authorList>
            <person name="Corre E."/>
            <person name="Pelletier E."/>
            <person name="Niang G."/>
            <person name="Scheremetjew M."/>
            <person name="Finn R."/>
            <person name="Kale V."/>
            <person name="Holt S."/>
            <person name="Cochrane G."/>
            <person name="Meng A."/>
            <person name="Brown T."/>
            <person name="Cohen L."/>
        </authorList>
    </citation>
    <scope>NUCLEOTIDE SEQUENCE</scope>
    <source>
        <strain evidence="3">CCMP 410</strain>
    </source>
</reference>
<comment type="similarity">
    <text evidence="1">Belongs to the glycosyltransferase 77 family.</text>
</comment>